<evidence type="ECO:0000313" key="1">
    <source>
        <dbReference type="EMBL" id="CAB4278918.1"/>
    </source>
</evidence>
<organism evidence="1 2">
    <name type="scientific">Prunus armeniaca</name>
    <name type="common">Apricot</name>
    <name type="synonym">Armeniaca vulgaris</name>
    <dbReference type="NCBI Taxonomy" id="36596"/>
    <lineage>
        <taxon>Eukaryota</taxon>
        <taxon>Viridiplantae</taxon>
        <taxon>Streptophyta</taxon>
        <taxon>Embryophyta</taxon>
        <taxon>Tracheophyta</taxon>
        <taxon>Spermatophyta</taxon>
        <taxon>Magnoliopsida</taxon>
        <taxon>eudicotyledons</taxon>
        <taxon>Gunneridae</taxon>
        <taxon>Pentapetalae</taxon>
        <taxon>rosids</taxon>
        <taxon>fabids</taxon>
        <taxon>Rosales</taxon>
        <taxon>Rosaceae</taxon>
        <taxon>Amygdaloideae</taxon>
        <taxon>Amygdaleae</taxon>
        <taxon>Prunus</taxon>
    </lineage>
</organism>
<dbReference type="Proteomes" id="UP000507222">
    <property type="component" value="Unassembled WGS sequence"/>
</dbReference>
<dbReference type="EMBL" id="CAEKDK010000005">
    <property type="protein sequence ID" value="CAB4278918.1"/>
    <property type="molecule type" value="Genomic_DNA"/>
</dbReference>
<reference evidence="1 2" key="1">
    <citation type="submission" date="2020-05" db="EMBL/GenBank/DDBJ databases">
        <authorList>
            <person name="Campoy J."/>
            <person name="Schneeberger K."/>
            <person name="Spophaly S."/>
        </authorList>
    </citation>
    <scope>NUCLEOTIDE SEQUENCE [LARGE SCALE GENOMIC DNA]</scope>
    <source>
        <strain evidence="1">PruArmRojPasFocal</strain>
    </source>
</reference>
<evidence type="ECO:0000313" key="2">
    <source>
        <dbReference type="Proteomes" id="UP000507222"/>
    </source>
</evidence>
<gene>
    <name evidence="1" type="ORF">CURHAP_LOCUS30811</name>
</gene>
<sequence length="126" mass="14304">MEQMKMAKYHLWSCNKFIDGATEEEKVNNLKEAIKMYVMDDGCEFGFGCITPKRRKRMVSRLGESKSVDECKVMMGRRLNGDGSLPHWSTHGDLYIGLKAKVPNDDGEGWRMIFECCPKSAADLSS</sequence>
<accession>A0A6J5UYM7</accession>
<protein>
    <submittedName>
        <fullName evidence="1">Uncharacterized protein</fullName>
    </submittedName>
</protein>
<name>A0A6J5UYM7_PRUAR</name>
<proteinExistence type="predicted"/>
<dbReference type="AlphaFoldDB" id="A0A6J5UYM7"/>